<protein>
    <recommendedName>
        <fullName evidence="1">DUF4470 domain-containing protein</fullName>
    </recommendedName>
</protein>
<dbReference type="InterPro" id="IPR027974">
    <property type="entry name" value="DUF4470"/>
</dbReference>
<evidence type="ECO:0000313" key="3">
    <source>
        <dbReference type="Proteomes" id="UP001487740"/>
    </source>
</evidence>
<dbReference type="Proteomes" id="UP001487740">
    <property type="component" value="Unassembled WGS sequence"/>
</dbReference>
<evidence type="ECO:0000259" key="1">
    <source>
        <dbReference type="Pfam" id="PF14737"/>
    </source>
</evidence>
<accession>A0AAW0UN02</accession>
<proteinExistence type="predicted"/>
<dbReference type="EMBL" id="JARAKH010000010">
    <property type="protein sequence ID" value="KAK8400578.1"/>
    <property type="molecule type" value="Genomic_DNA"/>
</dbReference>
<comment type="caution">
    <text evidence="2">The sequence shown here is derived from an EMBL/GenBank/DDBJ whole genome shotgun (WGS) entry which is preliminary data.</text>
</comment>
<sequence>MLCPHLTCLDQVVVAAVKIDGWSKCAKGIPQYIGRLIHAFDNQKKEAVKKDVLRLLLPGADLKHVLCTLHVTPDLCPRVLEFTLVEASPHILARDLLLLYLLLLAEAPEQSTLLYAHAEKHHHYHCFSSRRPGPQVVLVMYSPALDMEAHALLCNTLHNLLNMTHAAFMHETRGQVRVEAGSFPLV</sequence>
<name>A0AAW0UN02_SCYPA</name>
<feature type="domain" description="DUF4470" evidence="1">
    <location>
        <begin position="43"/>
        <end position="107"/>
    </location>
</feature>
<reference evidence="2 3" key="1">
    <citation type="submission" date="2023-03" db="EMBL/GenBank/DDBJ databases">
        <title>High-quality genome of Scylla paramamosain provides insights in environmental adaptation.</title>
        <authorList>
            <person name="Zhang L."/>
        </authorList>
    </citation>
    <scope>NUCLEOTIDE SEQUENCE [LARGE SCALE GENOMIC DNA]</scope>
    <source>
        <strain evidence="2">LZ_2023a</strain>
        <tissue evidence="2">Muscle</tissue>
    </source>
</reference>
<keyword evidence="3" id="KW-1185">Reference proteome</keyword>
<dbReference type="Pfam" id="PF14737">
    <property type="entry name" value="DUF4470"/>
    <property type="match status" value="1"/>
</dbReference>
<organism evidence="2 3">
    <name type="scientific">Scylla paramamosain</name>
    <name type="common">Mud crab</name>
    <dbReference type="NCBI Taxonomy" id="85552"/>
    <lineage>
        <taxon>Eukaryota</taxon>
        <taxon>Metazoa</taxon>
        <taxon>Ecdysozoa</taxon>
        <taxon>Arthropoda</taxon>
        <taxon>Crustacea</taxon>
        <taxon>Multicrustacea</taxon>
        <taxon>Malacostraca</taxon>
        <taxon>Eumalacostraca</taxon>
        <taxon>Eucarida</taxon>
        <taxon>Decapoda</taxon>
        <taxon>Pleocyemata</taxon>
        <taxon>Brachyura</taxon>
        <taxon>Eubrachyura</taxon>
        <taxon>Portunoidea</taxon>
        <taxon>Portunidae</taxon>
        <taxon>Portuninae</taxon>
        <taxon>Scylla</taxon>
    </lineage>
</organism>
<gene>
    <name evidence="2" type="ORF">O3P69_003328</name>
</gene>
<evidence type="ECO:0000313" key="2">
    <source>
        <dbReference type="EMBL" id="KAK8400578.1"/>
    </source>
</evidence>
<dbReference type="AlphaFoldDB" id="A0AAW0UN02"/>